<evidence type="ECO:0000256" key="4">
    <source>
        <dbReference type="ARBA" id="ARBA00022692"/>
    </source>
</evidence>
<keyword evidence="14" id="KW-1185">Reference proteome</keyword>
<name>A0A218YTD8_9HELO</name>
<dbReference type="GO" id="GO:0000329">
    <property type="term" value="C:fungal-type vacuole membrane"/>
    <property type="evidence" value="ECO:0007669"/>
    <property type="project" value="TreeGrafter"/>
</dbReference>
<comment type="caution">
    <text evidence="13">The sequence shown here is derived from an EMBL/GenBank/DDBJ whole genome shotgun (WGS) entry which is preliminary data.</text>
</comment>
<feature type="transmembrane region" description="Helical" evidence="10">
    <location>
        <begin position="1164"/>
        <end position="1184"/>
    </location>
</feature>
<keyword evidence="6" id="KW-0406">Ion transport</keyword>
<keyword evidence="7 10" id="KW-0472">Membrane</keyword>
<dbReference type="Gene3D" id="3.40.630.10">
    <property type="entry name" value="Zn peptidases"/>
    <property type="match status" value="1"/>
</dbReference>
<dbReference type="Gene3D" id="1.20.1420.30">
    <property type="entry name" value="NCX, central ion-binding region"/>
    <property type="match status" value="2"/>
</dbReference>
<feature type="transmembrane region" description="Helical" evidence="10">
    <location>
        <begin position="576"/>
        <end position="595"/>
    </location>
</feature>
<comment type="subcellular location">
    <subcellularLocation>
        <location evidence="1">Endomembrane system</location>
        <topology evidence="1">Multi-pass membrane protein</topology>
    </subcellularLocation>
</comment>
<evidence type="ECO:0000259" key="12">
    <source>
        <dbReference type="Pfam" id="PF04389"/>
    </source>
</evidence>
<evidence type="ECO:0000256" key="1">
    <source>
        <dbReference type="ARBA" id="ARBA00004127"/>
    </source>
</evidence>
<evidence type="ECO:0000256" key="3">
    <source>
        <dbReference type="ARBA" id="ARBA00022448"/>
    </source>
</evidence>
<evidence type="ECO:0000256" key="8">
    <source>
        <dbReference type="RuleBase" id="RU361240"/>
    </source>
</evidence>
<evidence type="ECO:0000313" key="13">
    <source>
        <dbReference type="EMBL" id="OWO98545.1"/>
    </source>
</evidence>
<feature type="domain" description="Sodium/calcium exchanger membrane region" evidence="11">
    <location>
        <begin position="576"/>
        <end position="737"/>
    </location>
</feature>
<evidence type="ECO:0000256" key="9">
    <source>
        <dbReference type="SAM" id="MobiDB-lite"/>
    </source>
</evidence>
<dbReference type="InParanoid" id="A0A218YTD8"/>
<feature type="compositionally biased region" description="Polar residues" evidence="9">
    <location>
        <begin position="410"/>
        <end position="419"/>
    </location>
</feature>
<feature type="transmembrane region" description="Helical" evidence="10">
    <location>
        <begin position="650"/>
        <end position="674"/>
    </location>
</feature>
<dbReference type="FunFam" id="1.20.1420.30:FF:000011">
    <property type="entry name" value="Vacuolar calcium ion transporter"/>
    <property type="match status" value="1"/>
</dbReference>
<dbReference type="PANTHER" id="PTHR31503:SF18">
    <property type="entry name" value="CA(2+)_H(+) EXCHANGER, PUTATIVE (EUROFUNG)-RELATED"/>
    <property type="match status" value="1"/>
</dbReference>
<feature type="domain" description="Sodium/calcium exchanger membrane region" evidence="11">
    <location>
        <begin position="1038"/>
        <end position="1182"/>
    </location>
</feature>
<dbReference type="EMBL" id="MZNU01000390">
    <property type="protein sequence ID" value="OWO98545.1"/>
    <property type="molecule type" value="Genomic_DNA"/>
</dbReference>
<keyword evidence="8" id="KW-0479">Metal-binding</keyword>
<dbReference type="GO" id="GO:0015369">
    <property type="term" value="F:calcium:proton antiporter activity"/>
    <property type="evidence" value="ECO:0007669"/>
    <property type="project" value="TreeGrafter"/>
</dbReference>
<dbReference type="InterPro" id="IPR004713">
    <property type="entry name" value="CaH_exchang"/>
</dbReference>
<feature type="transmembrane region" description="Helical" evidence="10">
    <location>
        <begin position="1103"/>
        <end position="1130"/>
    </location>
</feature>
<feature type="transmembrane region" description="Helical" evidence="10">
    <location>
        <begin position="607"/>
        <end position="630"/>
    </location>
</feature>
<keyword evidence="8" id="KW-0378">Hydrolase</keyword>
<feature type="compositionally biased region" description="Low complexity" evidence="9">
    <location>
        <begin position="463"/>
        <end position="472"/>
    </location>
</feature>
<feature type="transmembrane region" description="Helical" evidence="10">
    <location>
        <begin position="1136"/>
        <end position="1157"/>
    </location>
</feature>
<dbReference type="Pfam" id="PF01699">
    <property type="entry name" value="Na_Ca_ex"/>
    <property type="match status" value="2"/>
</dbReference>
<dbReference type="AlphaFoldDB" id="A0A218YTD8"/>
<dbReference type="SUPFAM" id="SSF53187">
    <property type="entry name" value="Zn-dependent exopeptidases"/>
    <property type="match status" value="1"/>
</dbReference>
<feature type="compositionally biased region" description="Basic residues" evidence="9">
    <location>
        <begin position="874"/>
        <end position="883"/>
    </location>
</feature>
<dbReference type="STRING" id="503106.A0A218YTD8"/>
<reference evidence="13 14" key="1">
    <citation type="submission" date="2017-04" db="EMBL/GenBank/DDBJ databases">
        <title>Draft genome sequence of Marssonina coronaria NL1: causal agent of apple blotch.</title>
        <authorList>
            <person name="Cheng Q."/>
        </authorList>
    </citation>
    <scope>NUCLEOTIDE SEQUENCE [LARGE SCALE GENOMIC DNA]</scope>
    <source>
        <strain evidence="13 14">NL1</strain>
    </source>
</reference>
<feature type="compositionally biased region" description="Pro residues" evidence="9">
    <location>
        <begin position="509"/>
        <end position="519"/>
    </location>
</feature>
<feature type="compositionally biased region" description="Low complexity" evidence="9">
    <location>
        <begin position="770"/>
        <end position="786"/>
    </location>
</feature>
<evidence type="ECO:0000256" key="2">
    <source>
        <dbReference type="ARBA" id="ARBA00008170"/>
    </source>
</evidence>
<feature type="compositionally biased region" description="Basic residues" evidence="9">
    <location>
        <begin position="791"/>
        <end position="806"/>
    </location>
</feature>
<evidence type="ECO:0000256" key="6">
    <source>
        <dbReference type="ARBA" id="ARBA00023065"/>
    </source>
</evidence>
<feature type="region of interest" description="Disordered" evidence="9">
    <location>
        <begin position="764"/>
        <end position="917"/>
    </location>
</feature>
<dbReference type="InterPro" id="IPR007484">
    <property type="entry name" value="Peptidase_M28"/>
</dbReference>
<feature type="compositionally biased region" description="Low complexity" evidence="9">
    <location>
        <begin position="376"/>
        <end position="396"/>
    </location>
</feature>
<dbReference type="InterPro" id="IPR044880">
    <property type="entry name" value="NCX_ion-bd_dom_sf"/>
</dbReference>
<sequence length="1212" mass="130063">MPVGDKNTKNLRLVKTGPYHEGMWIEEEDKYTRMDLATYGFIDITDIEDRAVLASLRGFQEPVRKHKYPRSMNFVYVTNNLINNVQMQFPKGYLKDLTDLQNRYYDGSSGSIATAYLMGELSAIAATNPLIQISKHVHSWKQSTITVRIQGLTKKLVIAGANYDSVGRTKDGAAPGADSNASGVVTILEALRVIANSRLEPFNTLEFHFYSGKEGGLRGSADIFKKYKAEKQVVLGFLNVAMTGYAPAKGPFIYLSDTDSHLNGFLSRVVYEYTDIQAQYATCYNMYGCSDHISATSNGFPAAFVSGSSNPWTKLRNSPEDVPEIINWANVQVHINVTLGFMVEGAAHLPSFSAPPPPPPTSTSLCRTSFNLFNSSSSSVPNTLPTTTTHSPSSSVARKTIKLAAVSPSMKKTSSNPHSSTDRIRSWARTKSHGTSPLSPCPSRSTLPLSHSSNSVPIPSNPAPQSSNSSSSLRHDTTTGPPAPPTGIRGLARSPSKPTVNNTADSPSPGVPSPAPPPQADGEGPVLDNQEPTKKNVAMRFWLTSKSIILSSYINLLLVFVPVGIAAEAAGLSPGIIFAMNAIAIVPLAGLLSHATESVAKRMGDTIGALMNVTFGNAVELIILYALQLSFGDPADSPSIIALAKGEIRIVQASLLGSILANLLLILGMCFLVGGLRYREQIYNSTVTQMSACLLSLSVMSLLLPQKAKAGQKVLQVSRGTSVILLFVYVLYLLFQLKSHAYMYESTPQHIIDEESAPGPVAQWMETSSDESSSSSGSDSDGSSASNTTAKRFKRVMRGGRRHRKSSAGSKETAERIEPSRTSSFGAGSPAPAENVTDGSQPPGRRPDAVDVGEEGDDEDHDQRSRKNSTIGRVSKKQLKKERKRQEKTDRKRSRINGDTIAAGAGVNEKAPDAEEQNAPRRVDFALVGPEIGEQTDSSSKRPFNLRNITSIRPQIPKTFSQNVFMQPSPILGPTPVAGPIPRVRYGIRRTNSLPDRLNQTVSGSAAPSRIIPTRASSLAVASNKSEADDENISRTTAVFLLLISTGLVAVCAEFMVDSINAVVDGNSGISEAFIGLIILPIVGNAAEHVTAVTVASKNKMDLAIGVAVGSSIQIALFVTPFVVLLGWAMGQPMSLYFTLFETVCLFVSAFIVNFLILDGRSNYLEGALLCAAYVVIAVAAFFYPNPDEQSSLGGADVGKAIVVAARSSMRF</sequence>
<feature type="transmembrane region" description="Helical" evidence="10">
    <location>
        <begin position="1038"/>
        <end position="1057"/>
    </location>
</feature>
<gene>
    <name evidence="13" type="ORF">B2J93_6371</name>
</gene>
<feature type="transmembrane region" description="Helical" evidence="10">
    <location>
        <begin position="716"/>
        <end position="735"/>
    </location>
</feature>
<dbReference type="GO" id="GO:0012505">
    <property type="term" value="C:endomembrane system"/>
    <property type="evidence" value="ECO:0007669"/>
    <property type="project" value="UniProtKB-SubCell"/>
</dbReference>
<comment type="similarity">
    <text evidence="8">Belongs to the peptidase M28 family.</text>
</comment>
<feature type="region of interest" description="Disordered" evidence="9">
    <location>
        <begin position="376"/>
        <end position="530"/>
    </location>
</feature>
<organism evidence="13 14">
    <name type="scientific">Diplocarpon coronariae</name>
    <dbReference type="NCBI Taxonomy" id="2795749"/>
    <lineage>
        <taxon>Eukaryota</taxon>
        <taxon>Fungi</taxon>
        <taxon>Dikarya</taxon>
        <taxon>Ascomycota</taxon>
        <taxon>Pezizomycotina</taxon>
        <taxon>Leotiomycetes</taxon>
        <taxon>Helotiales</taxon>
        <taxon>Drepanopezizaceae</taxon>
        <taxon>Diplocarpon</taxon>
    </lineage>
</organism>
<dbReference type="Proteomes" id="UP000242519">
    <property type="component" value="Unassembled WGS sequence"/>
</dbReference>
<dbReference type="GO" id="GO:0008233">
    <property type="term" value="F:peptidase activity"/>
    <property type="evidence" value="ECO:0007669"/>
    <property type="project" value="UniProtKB-KW"/>
</dbReference>
<keyword evidence="3" id="KW-0813">Transport</keyword>
<evidence type="ECO:0000256" key="10">
    <source>
        <dbReference type="SAM" id="Phobius"/>
    </source>
</evidence>
<dbReference type="OrthoDB" id="1699231at2759"/>
<dbReference type="GO" id="GO:0006874">
    <property type="term" value="P:intracellular calcium ion homeostasis"/>
    <property type="evidence" value="ECO:0007669"/>
    <property type="project" value="TreeGrafter"/>
</dbReference>
<dbReference type="GO" id="GO:0046872">
    <property type="term" value="F:metal ion binding"/>
    <property type="evidence" value="ECO:0007669"/>
    <property type="project" value="UniProtKB-KW"/>
</dbReference>
<accession>A0A218YTD8</accession>
<dbReference type="GO" id="GO:0006508">
    <property type="term" value="P:proteolysis"/>
    <property type="evidence" value="ECO:0007669"/>
    <property type="project" value="UniProtKB-KW"/>
</dbReference>
<keyword evidence="8" id="KW-0862">Zinc</keyword>
<feature type="transmembrane region" description="Helical" evidence="10">
    <location>
        <begin position="1073"/>
        <end position="1096"/>
    </location>
</feature>
<protein>
    <recommendedName>
        <fullName evidence="8">Peptide hydrolase</fullName>
        <ecNumber evidence="8">3.4.-.-</ecNumber>
    </recommendedName>
</protein>
<dbReference type="InterPro" id="IPR004837">
    <property type="entry name" value="NaCa_Exmemb"/>
</dbReference>
<proteinExistence type="inferred from homology"/>
<evidence type="ECO:0000256" key="7">
    <source>
        <dbReference type="ARBA" id="ARBA00023136"/>
    </source>
</evidence>
<keyword evidence="4 10" id="KW-0812">Transmembrane</keyword>
<keyword evidence="8" id="KW-0645">Protease</keyword>
<keyword evidence="5 10" id="KW-1133">Transmembrane helix</keyword>
<feature type="transmembrane region" description="Helical" evidence="10">
    <location>
        <begin position="548"/>
        <end position="570"/>
    </location>
</feature>
<evidence type="ECO:0000313" key="14">
    <source>
        <dbReference type="Proteomes" id="UP000242519"/>
    </source>
</evidence>
<evidence type="ECO:0000259" key="11">
    <source>
        <dbReference type="Pfam" id="PF01699"/>
    </source>
</evidence>
<feature type="compositionally biased region" description="Acidic residues" evidence="9">
    <location>
        <begin position="851"/>
        <end position="860"/>
    </location>
</feature>
<feature type="transmembrane region" description="Helical" evidence="10">
    <location>
        <begin position="686"/>
        <end position="704"/>
    </location>
</feature>
<dbReference type="Pfam" id="PF04389">
    <property type="entry name" value="Peptidase_M28"/>
    <property type="match status" value="1"/>
</dbReference>
<evidence type="ECO:0000256" key="5">
    <source>
        <dbReference type="ARBA" id="ARBA00022989"/>
    </source>
</evidence>
<feature type="compositionally biased region" description="Polar residues" evidence="9">
    <location>
        <begin position="496"/>
        <end position="505"/>
    </location>
</feature>
<dbReference type="PANTHER" id="PTHR31503">
    <property type="entry name" value="VACUOLAR CALCIUM ION TRANSPORTER"/>
    <property type="match status" value="1"/>
</dbReference>
<feature type="domain" description="Peptidase M28" evidence="12">
    <location>
        <begin position="145"/>
        <end position="340"/>
    </location>
</feature>
<feature type="compositionally biased region" description="Polar residues" evidence="9">
    <location>
        <begin position="433"/>
        <end position="456"/>
    </location>
</feature>
<dbReference type="EC" id="3.4.-.-" evidence="8"/>
<comment type="similarity">
    <text evidence="2">Belongs to the Ca(2+):cation antiporter (CaCA) (TC 2.A.19) family.</text>
</comment>